<accession>A0A8T0DK03</accession>
<feature type="compositionally biased region" description="Basic and acidic residues" evidence="11">
    <location>
        <begin position="1033"/>
        <end position="1051"/>
    </location>
</feature>
<name>A0A8T0DK03_9TREM</name>
<dbReference type="GO" id="GO:0032786">
    <property type="term" value="P:positive regulation of DNA-templated transcription, elongation"/>
    <property type="evidence" value="ECO:0007669"/>
    <property type="project" value="UniProtKB-ARBA"/>
</dbReference>
<dbReference type="SUPFAM" id="SSF55920">
    <property type="entry name" value="Creatinase/aminopeptidase"/>
    <property type="match status" value="1"/>
</dbReference>
<reference evidence="15 16" key="1">
    <citation type="submission" date="2019-07" db="EMBL/GenBank/DDBJ databases">
        <title>Annotation for the trematode Paragonimus westermani.</title>
        <authorList>
            <person name="Choi Y.-J."/>
        </authorList>
    </citation>
    <scope>NUCLEOTIDE SEQUENCE [LARGE SCALE GENOMIC DNA]</scope>
    <source>
        <strain evidence="15">180907_Pwestermani</strain>
    </source>
</reference>
<dbReference type="GO" id="GO:0006368">
    <property type="term" value="P:transcription elongation by RNA polymerase II"/>
    <property type="evidence" value="ECO:0007669"/>
    <property type="project" value="TreeGrafter"/>
</dbReference>
<dbReference type="Pfam" id="PF14826">
    <property type="entry name" value="FACT-Spt16_Nlob"/>
    <property type="match status" value="1"/>
</dbReference>
<evidence type="ECO:0000313" key="15">
    <source>
        <dbReference type="EMBL" id="KAF8568173.1"/>
    </source>
</evidence>
<feature type="region of interest" description="Disordered" evidence="11">
    <location>
        <begin position="955"/>
        <end position="1092"/>
    </location>
</feature>
<evidence type="ECO:0000256" key="9">
    <source>
        <dbReference type="ARBA" id="ARBA00023242"/>
    </source>
</evidence>
<dbReference type="SMART" id="SM01287">
    <property type="entry name" value="Rtt106"/>
    <property type="match status" value="1"/>
</dbReference>
<dbReference type="SMART" id="SM01286">
    <property type="entry name" value="SPT16"/>
    <property type="match status" value="1"/>
</dbReference>
<feature type="compositionally biased region" description="Acidic residues" evidence="11">
    <location>
        <begin position="436"/>
        <end position="449"/>
    </location>
</feature>
<dbReference type="InterPro" id="IPR013953">
    <property type="entry name" value="FACT_SPT16_M"/>
</dbReference>
<keyword evidence="7 10" id="KW-0804">Transcription</keyword>
<gene>
    <name evidence="15" type="ORF">P879_01438</name>
</gene>
<comment type="caution">
    <text evidence="15">The sequence shown here is derived from an EMBL/GenBank/DDBJ whole genome shotgun (WGS) entry which is preliminary data.</text>
</comment>
<feature type="compositionally biased region" description="Acidic residues" evidence="11">
    <location>
        <begin position="964"/>
        <end position="981"/>
    </location>
</feature>
<keyword evidence="3 10" id="KW-0235">DNA replication</keyword>
<dbReference type="OrthoDB" id="10251642at2759"/>
<dbReference type="Gene3D" id="2.30.29.30">
    <property type="entry name" value="Pleckstrin-homology domain (PH domain)/Phosphotyrosine-binding domain (PTB)"/>
    <property type="match status" value="1"/>
</dbReference>
<dbReference type="FunFam" id="2.30.29.150:FF:000003">
    <property type="entry name" value="FACT complex subunit SPT16"/>
    <property type="match status" value="1"/>
</dbReference>
<dbReference type="GO" id="GO:0006281">
    <property type="term" value="P:DNA repair"/>
    <property type="evidence" value="ECO:0007669"/>
    <property type="project" value="UniProtKB-UniRule"/>
</dbReference>
<evidence type="ECO:0000256" key="8">
    <source>
        <dbReference type="ARBA" id="ARBA00023204"/>
    </source>
</evidence>
<dbReference type="PANTHER" id="PTHR13980">
    <property type="entry name" value="CDC68 RELATED"/>
    <property type="match status" value="1"/>
</dbReference>
<evidence type="ECO:0000256" key="5">
    <source>
        <dbReference type="ARBA" id="ARBA00023015"/>
    </source>
</evidence>
<evidence type="ECO:0000259" key="14">
    <source>
        <dbReference type="SMART" id="SM01287"/>
    </source>
</evidence>
<dbReference type="GO" id="GO:0006260">
    <property type="term" value="P:DNA replication"/>
    <property type="evidence" value="ECO:0007669"/>
    <property type="project" value="UniProtKB-KW"/>
</dbReference>
<dbReference type="InterPro" id="IPR011993">
    <property type="entry name" value="PH-like_dom_sf"/>
</dbReference>
<feature type="compositionally biased region" description="Acidic residues" evidence="11">
    <location>
        <begin position="1005"/>
        <end position="1032"/>
    </location>
</feature>
<dbReference type="AlphaFoldDB" id="A0A8T0DK03"/>
<dbReference type="InterPro" id="IPR029149">
    <property type="entry name" value="Creatin/AminoP/Spt16_N"/>
</dbReference>
<dbReference type="FunFam" id="2.30.29.30:FF:000017">
    <property type="entry name" value="FACT complex subunit SPT16"/>
    <property type="match status" value="1"/>
</dbReference>
<dbReference type="GO" id="GO:0031491">
    <property type="term" value="F:nucleosome binding"/>
    <property type="evidence" value="ECO:0007669"/>
    <property type="project" value="TreeGrafter"/>
</dbReference>
<evidence type="ECO:0000256" key="2">
    <source>
        <dbReference type="ARBA" id="ARBA00022454"/>
    </source>
</evidence>
<dbReference type="Pfam" id="PF08644">
    <property type="entry name" value="SPT16"/>
    <property type="match status" value="1"/>
</dbReference>
<dbReference type="InterPro" id="IPR029148">
    <property type="entry name" value="FACT-SPT16_Nlobe"/>
</dbReference>
<feature type="region of interest" description="Disordered" evidence="11">
    <location>
        <begin position="436"/>
        <end position="462"/>
    </location>
</feature>
<dbReference type="Gene3D" id="2.30.29.150">
    <property type="match status" value="1"/>
</dbReference>
<evidence type="ECO:0000259" key="12">
    <source>
        <dbReference type="SMART" id="SM01285"/>
    </source>
</evidence>
<feature type="domain" description="Histone chaperone RTT106/FACT complex subunit SPT16-like middle" evidence="14">
    <location>
        <begin position="843"/>
        <end position="933"/>
    </location>
</feature>
<keyword evidence="9 10" id="KW-0539">Nucleus</keyword>
<proteinExistence type="inferred from homology"/>
<dbReference type="Gene3D" id="2.30.29.210">
    <property type="entry name" value="FACT complex subunit Spt16p/Cdc68p"/>
    <property type="match status" value="1"/>
</dbReference>
<evidence type="ECO:0000256" key="1">
    <source>
        <dbReference type="ARBA" id="ARBA00010779"/>
    </source>
</evidence>
<protein>
    <recommendedName>
        <fullName evidence="10">FACT complex subunit</fullName>
    </recommendedName>
</protein>
<sequence length="1092" mass="123457">MCALKLDISSFISRCGQLYKDWRSNTSSQLHAVDAIVIPAGKFDSVYGKTLSLHVWLFGYELQDTVIAFCEKSILILCGKKKIEFLQPLTKRNDENREVILIQRNPSDNDKVEIGRLISAISTSRNGRVVGHLAKDKFSSELTNAFQSALQAAKFEMIDISGACSDLLAVKDENELNLLKKASNVTCNIFTKGLREEIMDTIDYDRKMKHSKLSGSCQGALKKANLLNGLDPDSLEMCYDPIIQSGGRFNLKFSIESDDQNLHFGVIICALGVRYQSYCSNVIRTLLVNPTEEQSAVYAYLHDLLDWAIAEIKSGLKVADFCQSIIKKVESERPDLSDNLVRSFGFVTGIEFRDSHQLLTTKSTGTFRQGMTLNFNMGFQNLSNPKAENSKDKQYALWLGDVIGVGLGEDGLNAVYTLAAKRRPKSVSLYIREDEDDEATGAVHEEDDDQKATSQAGKTGAAVNGLEKVGRGEKRAMANGNAQALLGRGHRRAIIEQKTRNELTSEDKRISRRRELFDILVKSSTDRLSGLKTDTGPDQKMKSSVAYKGAGQMPKEDDIRRLRLFVDKKYETIILPIFGLPTPFHISALKNVSTSIEADYTYLRINFHHPGALVGVKDVSGFQNPEATYVKEMTYRASNLRRHGEATIPATNLNNTYRIIKEVLKRFRSREAEERERANLVEQDQLIVDHAKGAFRLKDLYIRPNIAAKRITGTLETHSNGFRFTSIRGDQVDILYNNIKHAFYQPCDGEMIILLHFHLKNAIMYGKKKQQDVQFYTEVGELTTDLSKAHSRMQDRDDLEAEQREREMRDQIKAAFRSFVDKTEALARRYNLEFETPFRDLGFYGCPHRSTVFLMPTSSAVISVTELPPFVITLEEVEFVMLERVSLSIRTFDMVFVFKDYNKKPAMVNSIPSTSLELVKEWLISCDIFYAEGTKSLNWPKLMKTILDNPEGFLEEGGWSFVSPEEDDDDDGEDSEEEDENYAPSESELSGEGDEDASDARSTGDDGDEDDEDEDWEAEEESDEPESLDSDESEGKDWDELEEEAKREDAKNMLLDEDVHQKPKKRRHPSSPSPDSRHKSGKSTGVKKHKHR</sequence>
<evidence type="ECO:0000256" key="6">
    <source>
        <dbReference type="ARBA" id="ARBA00023054"/>
    </source>
</evidence>
<feature type="region of interest" description="Disordered" evidence="11">
    <location>
        <begin position="528"/>
        <end position="552"/>
    </location>
</feature>
<dbReference type="InterPro" id="IPR013719">
    <property type="entry name" value="RTT106/SPT16-like_middle_dom"/>
</dbReference>
<comment type="subunit">
    <text evidence="10">Component of the FACT complex.</text>
</comment>
<keyword evidence="5 10" id="KW-0805">Transcription regulation</keyword>
<dbReference type="PANTHER" id="PTHR13980:SF15">
    <property type="entry name" value="FACT COMPLEX SUBUNIT SPT16"/>
    <property type="match status" value="1"/>
</dbReference>
<evidence type="ECO:0000256" key="7">
    <source>
        <dbReference type="ARBA" id="ARBA00023163"/>
    </source>
</evidence>
<dbReference type="EMBL" id="JTDF01003047">
    <property type="protein sequence ID" value="KAF8568173.1"/>
    <property type="molecule type" value="Genomic_DNA"/>
</dbReference>
<dbReference type="FunFam" id="2.30.29.210:FF:000001">
    <property type="entry name" value="FACT complex subunit spt16"/>
    <property type="match status" value="1"/>
</dbReference>
<dbReference type="Proteomes" id="UP000699462">
    <property type="component" value="Unassembled WGS sequence"/>
</dbReference>
<dbReference type="SMART" id="SM01285">
    <property type="entry name" value="FACT-Spt16_Nlob"/>
    <property type="match status" value="1"/>
</dbReference>
<feature type="domain" description="FACT complex subunit SPT16 N-terminal lobe" evidence="12">
    <location>
        <begin position="6"/>
        <end position="164"/>
    </location>
</feature>
<dbReference type="Pfam" id="PF08512">
    <property type="entry name" value="Rttp106-like_middle"/>
    <property type="match status" value="1"/>
</dbReference>
<evidence type="ECO:0000259" key="13">
    <source>
        <dbReference type="SMART" id="SM01286"/>
    </source>
</evidence>
<evidence type="ECO:0000256" key="11">
    <source>
        <dbReference type="SAM" id="MobiDB-lite"/>
    </source>
</evidence>
<evidence type="ECO:0000256" key="3">
    <source>
        <dbReference type="ARBA" id="ARBA00022705"/>
    </source>
</evidence>
<evidence type="ECO:0000256" key="10">
    <source>
        <dbReference type="RuleBase" id="RU367052"/>
    </source>
</evidence>
<evidence type="ECO:0000313" key="16">
    <source>
        <dbReference type="Proteomes" id="UP000699462"/>
    </source>
</evidence>
<dbReference type="Gene3D" id="3.90.230.10">
    <property type="entry name" value="Creatinase/methionine aminopeptidase superfamily"/>
    <property type="match status" value="1"/>
</dbReference>
<keyword evidence="8 10" id="KW-0234">DNA repair</keyword>
<keyword evidence="6" id="KW-0175">Coiled coil</keyword>
<feature type="domain" description="FACT complex subunit SPT16 middle" evidence="13">
    <location>
        <begin position="564"/>
        <end position="724"/>
    </location>
</feature>
<evidence type="ECO:0000256" key="4">
    <source>
        <dbReference type="ARBA" id="ARBA00022763"/>
    </source>
</evidence>
<keyword evidence="16" id="KW-1185">Reference proteome</keyword>
<keyword evidence="4 10" id="KW-0227">DNA damage</keyword>
<comment type="subcellular location">
    <subcellularLocation>
        <location evidence="10">Nucleus</location>
    </subcellularLocation>
    <subcellularLocation>
        <location evidence="10">Chromosome</location>
    </subcellularLocation>
</comment>
<organism evidence="15 16">
    <name type="scientific">Paragonimus westermani</name>
    <dbReference type="NCBI Taxonomy" id="34504"/>
    <lineage>
        <taxon>Eukaryota</taxon>
        <taxon>Metazoa</taxon>
        <taxon>Spiralia</taxon>
        <taxon>Lophotrochozoa</taxon>
        <taxon>Platyhelminthes</taxon>
        <taxon>Trematoda</taxon>
        <taxon>Digenea</taxon>
        <taxon>Plagiorchiida</taxon>
        <taxon>Troglotremata</taxon>
        <taxon>Troglotrematidae</taxon>
        <taxon>Paragonimus</taxon>
    </lineage>
</organism>
<comment type="function">
    <text evidence="10">Component of the FACT complex, a general chromatin factor that acts to reorganize nucleosomes. The FACT complex is involved in multiple processes that require DNA as a template such as mRNA elongation, DNA replication and DNA repair. During transcription elongation the FACT complex acts as a histone chaperone that both destabilizes and restores nucleosomal structure. It facilitates the passage of RNA polymerase II and transcription by promoting the dissociation of one histone H2A-H2B dimer from the nucleosome, then subsequently promotes the reestablishment of the nucleosome following the passage of RNA polymerase II.</text>
</comment>
<dbReference type="Pfam" id="PF00557">
    <property type="entry name" value="Peptidase_M24"/>
    <property type="match status" value="1"/>
</dbReference>
<dbReference type="InterPro" id="IPR036005">
    <property type="entry name" value="Creatinase/aminopeptidase-like"/>
</dbReference>
<comment type="similarity">
    <text evidence="1 10">Belongs to the peptidase M24 family. SPT16 subfamily.</text>
</comment>
<dbReference type="GO" id="GO:0035101">
    <property type="term" value="C:FACT complex"/>
    <property type="evidence" value="ECO:0007669"/>
    <property type="project" value="UniProtKB-UniRule"/>
</dbReference>
<feature type="compositionally biased region" description="Basic residues" evidence="11">
    <location>
        <begin position="1079"/>
        <end position="1092"/>
    </location>
</feature>
<dbReference type="InterPro" id="IPR056595">
    <property type="entry name" value="Fact-SPT16_PH"/>
</dbReference>
<dbReference type="InterPro" id="IPR000994">
    <property type="entry name" value="Pept_M24"/>
</dbReference>
<keyword evidence="2 10" id="KW-0158">Chromosome</keyword>
<dbReference type="Pfam" id="PF24824">
    <property type="entry name" value="PH_SPT16"/>
    <property type="match status" value="1"/>
</dbReference>
<dbReference type="FunFam" id="3.90.230.10:FF:000005">
    <property type="entry name" value="FACT complex subunit spt16"/>
    <property type="match status" value="1"/>
</dbReference>
<dbReference type="Gene3D" id="3.40.350.10">
    <property type="entry name" value="Creatinase/prolidase N-terminal domain"/>
    <property type="match status" value="1"/>
</dbReference>
<dbReference type="InterPro" id="IPR040258">
    <property type="entry name" value="Spt16"/>
</dbReference>